<evidence type="ECO:0000256" key="4">
    <source>
        <dbReference type="ARBA" id="ARBA00022801"/>
    </source>
</evidence>
<feature type="chain" id="PRO_5046005618" evidence="9">
    <location>
        <begin position="23"/>
        <end position="736"/>
    </location>
</feature>
<feature type="signal peptide" evidence="9">
    <location>
        <begin position="1"/>
        <end position="22"/>
    </location>
</feature>
<dbReference type="Pfam" id="PF01432">
    <property type="entry name" value="Peptidase_M3"/>
    <property type="match status" value="1"/>
</dbReference>
<evidence type="ECO:0000259" key="10">
    <source>
        <dbReference type="Pfam" id="PF01432"/>
    </source>
</evidence>
<dbReference type="Gene3D" id="1.10.1370.10">
    <property type="entry name" value="Neurolysin, domain 3"/>
    <property type="match status" value="1"/>
</dbReference>
<feature type="domain" description="Peptidase M3A/M3B catalytic" evidence="10">
    <location>
        <begin position="268"/>
        <end position="717"/>
    </location>
</feature>
<keyword evidence="5 7" id="KW-0862">Zinc</keyword>
<dbReference type="InterPro" id="IPR001567">
    <property type="entry name" value="Pept_M3A_M3B_dom"/>
</dbReference>
<keyword evidence="12" id="KW-1185">Reference proteome</keyword>
<dbReference type="Gene3D" id="3.40.390.10">
    <property type="entry name" value="Collagenase (Catalytic Domain)"/>
    <property type="match status" value="1"/>
</dbReference>
<keyword evidence="4 7" id="KW-0378">Hydrolase</keyword>
<keyword evidence="3 7" id="KW-0479">Metal-binding</keyword>
<dbReference type="SUPFAM" id="SSF55486">
    <property type="entry name" value="Metalloproteases ('zincins'), catalytic domain"/>
    <property type="match status" value="1"/>
</dbReference>
<evidence type="ECO:0000256" key="2">
    <source>
        <dbReference type="ARBA" id="ARBA00022670"/>
    </source>
</evidence>
<sequence length="736" mass="81897">MRKSLFLGAALVALAACGGANEEMNAETSAEAEMTEAPSTADFALTAPFEGPYGGVPAFDKVELADFEPALKAAIAEGLAEIDAIANSDEPPTFENTIVAMERQGQALDRFYTYYGIWSSNLSSPEFQEIETKLVPLTSDYSAKVIGNTALFERIAAIYNDEDAMAALDPVQQRLVWDYYTDFARSGAALDEETKEKIADINERLNELYTKFSQNLLHDEGSYVTFLDEDQLGGLPEDLVEAMAAAAEAKGQPGKYAVTNTRSSMDPFLTYSTERDLRETVWRNYYSRGDNNDAYDNKAIISEIMKLRGERTKLQGYGTFADRALEKQVARTPEAAMELMMSVWPAAKARVAEEVADMQAVADREGADITIEPWDYRFYAEKVRKEKYDLDAGEVKQYLQLDNLREGMFWMANELYGLEFRGPIDNVPVFHPDVKVWEVYKDGKLKGLWYFDPYARDGKRSGAWMNAYRTQNKLDGETLPIVSNNSNFVKAPEGEATLISWDDAETLFHEFGHALHGLLSDVVYPSLAGTAVPRDYVEFPSQVHENWLATPEILQTYAVHVDTGEPIPEELVQKIENAATFNQGFATTEYLASALVDMKLHTLEDPSNIDAAEFERTTLEELGMPSELPMRHRMPHFAHIFSGEGYAAGYYAYLWADTFAADAWEAFAEADGGAYDPDVAQAFVDHVLSVGNTIPPTEGYRAFRGKDVTVSALMRQRGFPDPNPVPEAAGSQGARD</sequence>
<feature type="region of interest" description="Disordered" evidence="8">
    <location>
        <begin position="715"/>
        <end position="736"/>
    </location>
</feature>
<keyword evidence="6 7" id="KW-0482">Metalloprotease</keyword>
<comment type="similarity">
    <text evidence="1 7">Belongs to the peptidase M3 family.</text>
</comment>
<evidence type="ECO:0000256" key="9">
    <source>
        <dbReference type="SAM" id="SignalP"/>
    </source>
</evidence>
<dbReference type="RefSeq" id="WP_229786164.1">
    <property type="nucleotide sequence ID" value="NZ_BMXU01000002.1"/>
</dbReference>
<dbReference type="PANTHER" id="PTHR43660">
    <property type="entry name" value="DIPEPTIDYL CARBOXYPEPTIDASE"/>
    <property type="match status" value="1"/>
</dbReference>
<keyword evidence="9" id="KW-0732">Signal</keyword>
<evidence type="ECO:0000256" key="1">
    <source>
        <dbReference type="ARBA" id="ARBA00006040"/>
    </source>
</evidence>
<keyword evidence="2 7" id="KW-0645">Protease</keyword>
<evidence type="ECO:0000256" key="8">
    <source>
        <dbReference type="SAM" id="MobiDB-lite"/>
    </source>
</evidence>
<evidence type="ECO:0000256" key="7">
    <source>
        <dbReference type="RuleBase" id="RU003435"/>
    </source>
</evidence>
<evidence type="ECO:0000313" key="12">
    <source>
        <dbReference type="Proteomes" id="UP001595607"/>
    </source>
</evidence>
<evidence type="ECO:0000256" key="3">
    <source>
        <dbReference type="ARBA" id="ARBA00022723"/>
    </source>
</evidence>
<evidence type="ECO:0000313" key="11">
    <source>
        <dbReference type="EMBL" id="MFC3303063.1"/>
    </source>
</evidence>
<reference evidence="12" key="1">
    <citation type="journal article" date="2019" name="Int. J. Syst. Evol. Microbiol.">
        <title>The Global Catalogue of Microorganisms (GCM) 10K type strain sequencing project: providing services to taxonomists for standard genome sequencing and annotation.</title>
        <authorList>
            <consortium name="The Broad Institute Genomics Platform"/>
            <consortium name="The Broad Institute Genome Sequencing Center for Infectious Disease"/>
            <person name="Wu L."/>
            <person name="Ma J."/>
        </authorList>
    </citation>
    <scope>NUCLEOTIDE SEQUENCE [LARGE SCALE GENOMIC DNA]</scope>
    <source>
        <strain evidence="12">KCTC 22245</strain>
    </source>
</reference>
<dbReference type="CDD" id="cd06456">
    <property type="entry name" value="M3A_DCP"/>
    <property type="match status" value="1"/>
</dbReference>
<dbReference type="Proteomes" id="UP001595607">
    <property type="component" value="Unassembled WGS sequence"/>
</dbReference>
<gene>
    <name evidence="11" type="ORF">ACFONP_10000</name>
</gene>
<evidence type="ECO:0000256" key="6">
    <source>
        <dbReference type="ARBA" id="ARBA00023049"/>
    </source>
</evidence>
<dbReference type="PROSITE" id="PS51257">
    <property type="entry name" value="PROKAR_LIPOPROTEIN"/>
    <property type="match status" value="1"/>
</dbReference>
<accession>A0ABV7MCI2</accession>
<proteinExistence type="inferred from homology"/>
<protein>
    <submittedName>
        <fullName evidence="11">M3 family metallopeptidase</fullName>
    </submittedName>
</protein>
<comment type="caution">
    <text evidence="11">The sequence shown here is derived from an EMBL/GenBank/DDBJ whole genome shotgun (WGS) entry which is preliminary data.</text>
</comment>
<dbReference type="EMBL" id="JBHRVA010000003">
    <property type="protein sequence ID" value="MFC3303063.1"/>
    <property type="molecule type" value="Genomic_DNA"/>
</dbReference>
<comment type="cofactor">
    <cofactor evidence="7">
        <name>Zn(2+)</name>
        <dbReference type="ChEBI" id="CHEBI:29105"/>
    </cofactor>
    <text evidence="7">Binds 1 zinc ion.</text>
</comment>
<dbReference type="InterPro" id="IPR024079">
    <property type="entry name" value="MetalloPept_cat_dom_sf"/>
</dbReference>
<evidence type="ECO:0000256" key="5">
    <source>
        <dbReference type="ARBA" id="ARBA00022833"/>
    </source>
</evidence>
<dbReference type="InterPro" id="IPR045090">
    <property type="entry name" value="Pept_M3A_M3B"/>
</dbReference>
<dbReference type="PANTHER" id="PTHR43660:SF1">
    <property type="entry name" value="DIPEPTIDYL CARBOXYPEPTIDASE"/>
    <property type="match status" value="1"/>
</dbReference>
<dbReference type="InterPro" id="IPR034005">
    <property type="entry name" value="M3A_DCP"/>
</dbReference>
<organism evidence="11 12">
    <name type="scientific">Parvularcula lutaonensis</name>
    <dbReference type="NCBI Taxonomy" id="491923"/>
    <lineage>
        <taxon>Bacteria</taxon>
        <taxon>Pseudomonadati</taxon>
        <taxon>Pseudomonadota</taxon>
        <taxon>Alphaproteobacteria</taxon>
        <taxon>Parvularculales</taxon>
        <taxon>Parvularculaceae</taxon>
        <taxon>Parvularcula</taxon>
    </lineage>
</organism>
<dbReference type="InterPro" id="IPR024077">
    <property type="entry name" value="Neurolysin/TOP_dom2"/>
</dbReference>
<name>A0ABV7MCI2_9PROT</name>